<comment type="caution">
    <text evidence="2">The sequence shown here is derived from an EMBL/GenBank/DDBJ whole genome shotgun (WGS) entry which is preliminary data.</text>
</comment>
<name>A0ABY2BXV5_9NEIS</name>
<keyword evidence="3" id="KW-1185">Reference proteome</keyword>
<dbReference type="Pfam" id="PF04379">
    <property type="entry name" value="DUF525"/>
    <property type="match status" value="1"/>
</dbReference>
<dbReference type="PANTHER" id="PTHR14289:SF16">
    <property type="entry name" value="POLYMERASE DELTA-INTERACTING PROTEIN 2"/>
    <property type="match status" value="1"/>
</dbReference>
<sequence length="125" mass="14186">MIFMNDIEITVEPRYLAEQSNVAKDNYVFGYYITIFNRGNDVVTLRRRYWKITDAHGDIEEVSGAGVVGEQPVLYPGDGFEYSSGAHLNTPWGSMQGHYEFEDAYGDSFAVPIPKFDLKADFTLQ</sequence>
<dbReference type="Gene3D" id="2.60.40.1470">
    <property type="entry name" value="ApaG domain"/>
    <property type="match status" value="1"/>
</dbReference>
<reference evidence="2 3" key="1">
    <citation type="submission" date="2019-03" db="EMBL/GenBank/DDBJ databases">
        <title>Genomic Encyclopedia of Type Strains, Phase IV (KMG-IV): sequencing the most valuable type-strain genomes for metagenomic binning, comparative biology and taxonomic classification.</title>
        <authorList>
            <person name="Goeker M."/>
        </authorList>
    </citation>
    <scope>NUCLEOTIDE SEQUENCE [LARGE SCALE GENOMIC DNA]</scope>
    <source>
        <strain evidence="2 3">DSM 17474</strain>
    </source>
</reference>
<dbReference type="PANTHER" id="PTHR14289">
    <property type="entry name" value="F-BOX ONLY PROTEIN 3"/>
    <property type="match status" value="1"/>
</dbReference>
<evidence type="ECO:0000313" key="3">
    <source>
        <dbReference type="Proteomes" id="UP000294721"/>
    </source>
</evidence>
<organism evidence="2 3">
    <name type="scientific">Uruburuella suis</name>
    <dbReference type="NCBI Taxonomy" id="252130"/>
    <lineage>
        <taxon>Bacteria</taxon>
        <taxon>Pseudomonadati</taxon>
        <taxon>Pseudomonadota</taxon>
        <taxon>Betaproteobacteria</taxon>
        <taxon>Neisseriales</taxon>
        <taxon>Neisseriaceae</taxon>
        <taxon>Uruburuella</taxon>
    </lineage>
</organism>
<feature type="domain" description="ApaG" evidence="1">
    <location>
        <begin position="1"/>
        <end position="125"/>
    </location>
</feature>
<accession>A0ABY2BXV5</accession>
<dbReference type="Proteomes" id="UP000294721">
    <property type="component" value="Unassembled WGS sequence"/>
</dbReference>
<evidence type="ECO:0000313" key="2">
    <source>
        <dbReference type="EMBL" id="TCP01968.1"/>
    </source>
</evidence>
<evidence type="ECO:0000259" key="1">
    <source>
        <dbReference type="PROSITE" id="PS51087"/>
    </source>
</evidence>
<dbReference type="InterPro" id="IPR036767">
    <property type="entry name" value="ApaG_sf"/>
</dbReference>
<proteinExistence type="predicted"/>
<gene>
    <name evidence="2" type="ORF">EV680_12721</name>
</gene>
<dbReference type="PROSITE" id="PS51087">
    <property type="entry name" value="APAG"/>
    <property type="match status" value="1"/>
</dbReference>
<dbReference type="SUPFAM" id="SSF110069">
    <property type="entry name" value="ApaG-like"/>
    <property type="match status" value="1"/>
</dbReference>
<dbReference type="NCBIfam" id="NF003967">
    <property type="entry name" value="PRK05461.1"/>
    <property type="match status" value="1"/>
</dbReference>
<dbReference type="EMBL" id="SLXE01000027">
    <property type="protein sequence ID" value="TCP01968.1"/>
    <property type="molecule type" value="Genomic_DNA"/>
</dbReference>
<protein>
    <submittedName>
        <fullName evidence="2">ApaG protein</fullName>
    </submittedName>
</protein>
<dbReference type="InterPro" id="IPR007474">
    <property type="entry name" value="ApaG_domain"/>
</dbReference>